<dbReference type="EMBL" id="CP012333">
    <property type="protein sequence ID" value="AKU98732.1"/>
    <property type="molecule type" value="Genomic_DNA"/>
</dbReference>
<keyword evidence="16" id="KW-1185">Reference proteome</keyword>
<dbReference type="GO" id="GO:0030976">
    <property type="term" value="F:thiamine pyrophosphate binding"/>
    <property type="evidence" value="ECO:0007669"/>
    <property type="project" value="InterPro"/>
</dbReference>
<dbReference type="Gene3D" id="3.40.50.1220">
    <property type="entry name" value="TPP-binding domain"/>
    <property type="match status" value="1"/>
</dbReference>
<keyword evidence="5" id="KW-0210">Decarboxylase</keyword>
<dbReference type="FunFam" id="3.40.50.970:FF:000024">
    <property type="entry name" value="Pyruvate decarboxylase isozyme"/>
    <property type="match status" value="1"/>
</dbReference>
<keyword evidence="15" id="KW-0670">Pyruvate</keyword>
<feature type="domain" description="Thiamine pyrophosphate enzyme TPP-binding" evidence="13">
    <location>
        <begin position="403"/>
        <end position="513"/>
    </location>
</feature>
<dbReference type="KEGG" id="llu:AKJ09_05396"/>
<evidence type="ECO:0000256" key="6">
    <source>
        <dbReference type="ARBA" id="ARBA00022842"/>
    </source>
</evidence>
<dbReference type="InterPro" id="IPR012000">
    <property type="entry name" value="Thiamin_PyroP_enz_cen_dom"/>
</dbReference>
<feature type="domain" description="Thiamine pyrophosphate enzyme central" evidence="12">
    <location>
        <begin position="200"/>
        <end position="309"/>
    </location>
</feature>
<gene>
    <name evidence="15" type="ORF">AKJ09_05396</name>
</gene>
<proteinExistence type="inferred from homology"/>
<feature type="binding site" evidence="9">
    <location>
        <position position="462"/>
    </location>
    <ligand>
        <name>Mg(2+)</name>
        <dbReference type="ChEBI" id="CHEBI:18420"/>
    </ligand>
</feature>
<feature type="domain" description="Thiamine pyrophosphate enzyme N-terminal TPP-binding" evidence="14">
    <location>
        <begin position="4"/>
        <end position="112"/>
    </location>
</feature>
<keyword evidence="6 9" id="KW-0460">Magnesium</keyword>
<dbReference type="PANTHER" id="PTHR43452">
    <property type="entry name" value="PYRUVATE DECARBOXYLASE"/>
    <property type="match status" value="1"/>
</dbReference>
<comment type="cofactor">
    <cofactor evidence="9">
        <name>Mg(2+)</name>
        <dbReference type="ChEBI" id="CHEBI:18420"/>
    </cofactor>
    <text evidence="9">Binds 1 Mg(2+) per subunit.</text>
</comment>
<evidence type="ECO:0000259" key="12">
    <source>
        <dbReference type="Pfam" id="PF00205"/>
    </source>
</evidence>
<comment type="cofactor">
    <cofactor evidence="1">
        <name>a metal cation</name>
        <dbReference type="ChEBI" id="CHEBI:25213"/>
    </cofactor>
</comment>
<dbReference type="InterPro" id="IPR029035">
    <property type="entry name" value="DHS-like_NAD/FAD-binding_dom"/>
</dbReference>
<evidence type="ECO:0000259" key="14">
    <source>
        <dbReference type="Pfam" id="PF02776"/>
    </source>
</evidence>
<dbReference type="Gene3D" id="3.40.50.970">
    <property type="match status" value="2"/>
</dbReference>
<keyword evidence="4 9" id="KW-0479">Metal-binding</keyword>
<dbReference type="SUPFAM" id="SSF52467">
    <property type="entry name" value="DHS-like NAD/FAD-binding domain"/>
    <property type="match status" value="1"/>
</dbReference>
<dbReference type="CDD" id="cd07038">
    <property type="entry name" value="TPP_PYR_PDC_IPDC_like"/>
    <property type="match status" value="1"/>
</dbReference>
<feature type="region of interest" description="Disordered" evidence="11">
    <location>
        <begin position="553"/>
        <end position="576"/>
    </location>
</feature>
<feature type="compositionally biased region" description="Basic and acidic residues" evidence="11">
    <location>
        <begin position="566"/>
        <end position="576"/>
    </location>
</feature>
<dbReference type="SUPFAM" id="SSF52518">
    <property type="entry name" value="Thiamin diphosphate-binding fold (THDP-binding)"/>
    <property type="match status" value="2"/>
</dbReference>
<reference evidence="15 16" key="1">
    <citation type="submission" date="2015-08" db="EMBL/GenBank/DDBJ databases">
        <authorList>
            <person name="Babu N.S."/>
            <person name="Beckwith C.J."/>
            <person name="Beseler K.G."/>
            <person name="Brison A."/>
            <person name="Carone J.V."/>
            <person name="Caskin T.P."/>
            <person name="Diamond M."/>
            <person name="Durham M.E."/>
            <person name="Foxe J.M."/>
            <person name="Go M."/>
            <person name="Henderson B.A."/>
            <person name="Jones I.B."/>
            <person name="McGettigan J.A."/>
            <person name="Micheletti S.J."/>
            <person name="Nasrallah M.E."/>
            <person name="Ortiz D."/>
            <person name="Piller C.R."/>
            <person name="Privatt S.R."/>
            <person name="Schneider S.L."/>
            <person name="Sharp S."/>
            <person name="Smith T.C."/>
            <person name="Stanton J.D."/>
            <person name="Ullery H.E."/>
            <person name="Wilson R.J."/>
            <person name="Serrano M.G."/>
            <person name="Buck G."/>
            <person name="Lee V."/>
            <person name="Wang Y."/>
            <person name="Carvalho R."/>
            <person name="Voegtly L."/>
            <person name="Shi R."/>
            <person name="Duckworth R."/>
            <person name="Johnson A."/>
            <person name="Loviza R."/>
            <person name="Walstead R."/>
            <person name="Shah Z."/>
            <person name="Kiflezghi M."/>
            <person name="Wade K."/>
            <person name="Ball S.L."/>
            <person name="Bradley K.W."/>
            <person name="Asai D.J."/>
            <person name="Bowman C.A."/>
            <person name="Russell D.A."/>
            <person name="Pope W.H."/>
            <person name="Jacobs-Sera D."/>
            <person name="Hendrix R.W."/>
            <person name="Hatfull G.F."/>
        </authorList>
    </citation>
    <scope>NUCLEOTIDE SEQUENCE [LARGE SCALE GENOMIC DNA]</scope>
    <source>
        <strain evidence="15 16">DSM 27648</strain>
    </source>
</reference>
<evidence type="ECO:0000313" key="16">
    <source>
        <dbReference type="Proteomes" id="UP000064967"/>
    </source>
</evidence>
<dbReference type="Pfam" id="PF00205">
    <property type="entry name" value="TPP_enzyme_M"/>
    <property type="match status" value="1"/>
</dbReference>
<dbReference type="InterPro" id="IPR029061">
    <property type="entry name" value="THDP-binding"/>
</dbReference>
<dbReference type="InterPro" id="IPR011766">
    <property type="entry name" value="TPP_enzyme_TPP-bd"/>
</dbReference>
<dbReference type="GO" id="GO:0005829">
    <property type="term" value="C:cytosol"/>
    <property type="evidence" value="ECO:0007669"/>
    <property type="project" value="TreeGrafter"/>
</dbReference>
<dbReference type="Pfam" id="PF02776">
    <property type="entry name" value="TPP_enzyme_N"/>
    <property type="match status" value="1"/>
</dbReference>
<name>A0A0K1PZ22_9BACT</name>
<feature type="binding site" evidence="9">
    <location>
        <position position="460"/>
    </location>
    <ligand>
        <name>Mg(2+)</name>
        <dbReference type="ChEBI" id="CHEBI:18420"/>
    </ligand>
</feature>
<dbReference type="AlphaFoldDB" id="A0A0K1PZ22"/>
<dbReference type="InterPro" id="IPR012110">
    <property type="entry name" value="PDC/IPDC-like"/>
</dbReference>
<accession>A0A0K1PZ22</accession>
<evidence type="ECO:0000256" key="8">
    <source>
        <dbReference type="ARBA" id="ARBA00023239"/>
    </source>
</evidence>
<protein>
    <submittedName>
        <fullName evidence="15">Pyruvate decarboxylase</fullName>
    </submittedName>
</protein>
<dbReference type="STRING" id="1391654.AKJ09_05396"/>
<dbReference type="PANTHER" id="PTHR43452:SF30">
    <property type="entry name" value="PYRUVATE DECARBOXYLASE ISOZYME 1-RELATED"/>
    <property type="match status" value="1"/>
</dbReference>
<evidence type="ECO:0000256" key="1">
    <source>
        <dbReference type="ARBA" id="ARBA00001920"/>
    </source>
</evidence>
<dbReference type="GO" id="GO:0000949">
    <property type="term" value="P:aromatic amino acid family catabolic process to alcohol via Ehrlich pathway"/>
    <property type="evidence" value="ECO:0007669"/>
    <property type="project" value="TreeGrafter"/>
</dbReference>
<dbReference type="Proteomes" id="UP000064967">
    <property type="component" value="Chromosome"/>
</dbReference>
<evidence type="ECO:0000256" key="7">
    <source>
        <dbReference type="ARBA" id="ARBA00023052"/>
    </source>
</evidence>
<dbReference type="InterPro" id="IPR012001">
    <property type="entry name" value="Thiamin_PyroP_enz_TPP-bd_dom"/>
</dbReference>
<evidence type="ECO:0000313" key="15">
    <source>
        <dbReference type="EMBL" id="AKU98732.1"/>
    </source>
</evidence>
<evidence type="ECO:0000256" key="3">
    <source>
        <dbReference type="ARBA" id="ARBA00007812"/>
    </source>
</evidence>
<dbReference type="OrthoDB" id="2254214at2"/>
<evidence type="ECO:0000256" key="4">
    <source>
        <dbReference type="ARBA" id="ARBA00022723"/>
    </source>
</evidence>
<feature type="region of interest" description="Disordered" evidence="11">
    <location>
        <begin position="331"/>
        <end position="350"/>
    </location>
</feature>
<comment type="similarity">
    <text evidence="3 10">Belongs to the TPP enzyme family.</text>
</comment>
<dbReference type="Pfam" id="PF02775">
    <property type="entry name" value="TPP_enzyme_C"/>
    <property type="match status" value="1"/>
</dbReference>
<keyword evidence="8" id="KW-0456">Lyase</keyword>
<evidence type="ECO:0000256" key="11">
    <source>
        <dbReference type="SAM" id="MobiDB-lite"/>
    </source>
</evidence>
<dbReference type="InterPro" id="IPR047213">
    <property type="entry name" value="TPP_PYR_PDC_IPDC-like"/>
</dbReference>
<organism evidence="15 16">
    <name type="scientific">Labilithrix luteola</name>
    <dbReference type="NCBI Taxonomy" id="1391654"/>
    <lineage>
        <taxon>Bacteria</taxon>
        <taxon>Pseudomonadati</taxon>
        <taxon>Myxococcota</taxon>
        <taxon>Polyangia</taxon>
        <taxon>Polyangiales</taxon>
        <taxon>Labilitrichaceae</taxon>
        <taxon>Labilithrix</taxon>
    </lineage>
</organism>
<dbReference type="PATRIC" id="fig|1391654.3.peg.5465"/>
<dbReference type="InterPro" id="IPR047214">
    <property type="entry name" value="TPP_PDC_IPDC"/>
</dbReference>
<dbReference type="CDD" id="cd02005">
    <property type="entry name" value="TPP_PDC_IPDC"/>
    <property type="match status" value="1"/>
</dbReference>
<dbReference type="GO" id="GO:0004737">
    <property type="term" value="F:pyruvate decarboxylase activity"/>
    <property type="evidence" value="ECO:0007669"/>
    <property type="project" value="TreeGrafter"/>
</dbReference>
<dbReference type="PIRSF" id="PIRSF036565">
    <property type="entry name" value="Pyruvt_ip_decrb"/>
    <property type="match status" value="1"/>
</dbReference>
<sequence>MRQTIGDFLIRRLQEVGVRHIFGVPGDYNLEFMQQLEVRGEPAWVGNCNELNASYATDAYARLNGIGALVVTHGVGALSAINGIAGAYSEHVPVILISGSLPLRAVQRGDLMHHTLADREKGNFCRMFAEVTGAQARLTPENAVVEIDRLILTAWRNKLPVYLELPSDISYLEIAVPEAPLALEMMPSEWESLSTCTEMILRRLRSAKSPAFLLDLDAIRFGVAGQIMVLAERFHIKVATLNCAKGAVAESSSQYIGTYAGIGSSRATREAIEGSDCLLTVGYRRVESTSGFFTAKLPASAIHLNSHHVDTAEMTYQGVYLAELLQTVVDSSSGNPTTKPPARPPTKSTFVPSAEPLSQDAYWKAIQNFLQPGDVIIAEDGTSSAGFGRLTLPDDCIYVTGAFVWCSIGYATAALLGASLASPGRRHILLTGEGSLQMTVQEISTVMRHDLKPWIFVNQNQGYTVERAVLGKDAKFNDVATWRYSELPHVFSRDKKAETYVVTTSSELQKVLDAPHSGMVFVECVMNKFDAPIDLIIGGHAIAETDYGARGPQAAPNAQIALPTKPAERTVERPPR</sequence>
<evidence type="ECO:0000256" key="5">
    <source>
        <dbReference type="ARBA" id="ARBA00022793"/>
    </source>
</evidence>
<evidence type="ECO:0000256" key="9">
    <source>
        <dbReference type="PIRSR" id="PIRSR036565-2"/>
    </source>
</evidence>
<dbReference type="RefSeq" id="WP_146649737.1">
    <property type="nucleotide sequence ID" value="NZ_CP012333.1"/>
</dbReference>
<dbReference type="GO" id="GO:0000287">
    <property type="term" value="F:magnesium ion binding"/>
    <property type="evidence" value="ECO:0007669"/>
    <property type="project" value="InterPro"/>
</dbReference>
<evidence type="ECO:0000256" key="10">
    <source>
        <dbReference type="RuleBase" id="RU362132"/>
    </source>
</evidence>
<comment type="cofactor">
    <cofactor evidence="2">
        <name>thiamine diphosphate</name>
        <dbReference type="ChEBI" id="CHEBI:58937"/>
    </cofactor>
</comment>
<evidence type="ECO:0000259" key="13">
    <source>
        <dbReference type="Pfam" id="PF02775"/>
    </source>
</evidence>
<evidence type="ECO:0000256" key="2">
    <source>
        <dbReference type="ARBA" id="ARBA00001964"/>
    </source>
</evidence>
<keyword evidence="7 10" id="KW-0786">Thiamine pyrophosphate</keyword>